<reference evidence="13 14" key="1">
    <citation type="journal article" date="2014" name="Appl. Environ. Microbiol.">
        <title>Genomic features of a bumble bee symbiont reflect its host environment.</title>
        <authorList>
            <person name="Martinson V.G."/>
            <person name="Magoc T."/>
            <person name="Koch H."/>
            <person name="Salzberg S.L."/>
            <person name="Moran N.A."/>
        </authorList>
    </citation>
    <scope>NUCLEOTIDE SEQUENCE [LARGE SCALE GENOMIC DNA]</scope>
    <source>
        <strain evidence="13 14">Bimp</strain>
    </source>
</reference>
<accession>A0AB94IEN0</accession>
<evidence type="ECO:0000256" key="1">
    <source>
        <dbReference type="ARBA" id="ARBA00004429"/>
    </source>
</evidence>
<evidence type="ECO:0000256" key="3">
    <source>
        <dbReference type="ARBA" id="ARBA00022475"/>
    </source>
</evidence>
<keyword evidence="9" id="KW-0511">Multifunctional enzyme</keyword>
<feature type="transmembrane region" description="Helical" evidence="10">
    <location>
        <begin position="81"/>
        <end position="98"/>
    </location>
</feature>
<comment type="similarity">
    <text evidence="2 8">Belongs to the peptidase A24 family.</text>
</comment>
<keyword evidence="3" id="KW-1003">Cell membrane</keyword>
<feature type="transmembrane region" description="Helical" evidence="10">
    <location>
        <begin position="203"/>
        <end position="223"/>
    </location>
</feature>
<dbReference type="Pfam" id="PF01478">
    <property type="entry name" value="Peptidase_A24"/>
    <property type="match status" value="1"/>
</dbReference>
<feature type="transmembrane region" description="Helical" evidence="10">
    <location>
        <begin position="157"/>
        <end position="177"/>
    </location>
</feature>
<evidence type="ECO:0000256" key="6">
    <source>
        <dbReference type="ARBA" id="ARBA00022989"/>
    </source>
</evidence>
<evidence type="ECO:0000256" key="10">
    <source>
        <dbReference type="SAM" id="Phobius"/>
    </source>
</evidence>
<evidence type="ECO:0000256" key="7">
    <source>
        <dbReference type="ARBA" id="ARBA00023136"/>
    </source>
</evidence>
<keyword evidence="4" id="KW-0997">Cell inner membrane</keyword>
<dbReference type="AlphaFoldDB" id="A0AB94IEN0"/>
<keyword evidence="6 10" id="KW-1133">Transmembrane helix</keyword>
<evidence type="ECO:0000256" key="9">
    <source>
        <dbReference type="RuleBase" id="RU003794"/>
    </source>
</evidence>
<comment type="subcellular location">
    <subcellularLocation>
        <location evidence="1">Cell inner membrane</location>
        <topology evidence="1">Multi-pass membrane protein</topology>
    </subcellularLocation>
    <subcellularLocation>
        <location evidence="9">Cell membrane</location>
        <topology evidence="9">Multi-pass membrane protein</topology>
    </subcellularLocation>
</comment>
<comment type="caution">
    <text evidence="13">The sequence shown here is derived from an EMBL/GenBank/DDBJ whole genome shotgun (WGS) entry which is preliminary data.</text>
</comment>
<dbReference type="Pfam" id="PF06750">
    <property type="entry name" value="A24_N_bact"/>
    <property type="match status" value="1"/>
</dbReference>
<gene>
    <name evidence="13" type="ORF">O970_01335</name>
</gene>
<dbReference type="InterPro" id="IPR000045">
    <property type="entry name" value="Prepilin_IV_endopep_pep"/>
</dbReference>
<keyword evidence="9" id="KW-0378">Hydrolase</keyword>
<keyword evidence="14" id="KW-1185">Reference proteome</keyword>
<keyword evidence="9" id="KW-0808">Transferase</keyword>
<dbReference type="GO" id="GO:0032259">
    <property type="term" value="P:methylation"/>
    <property type="evidence" value="ECO:0007669"/>
    <property type="project" value="UniProtKB-KW"/>
</dbReference>
<dbReference type="Proteomes" id="UP000506160">
    <property type="component" value="Unassembled WGS sequence"/>
</dbReference>
<dbReference type="GO" id="GO:0008168">
    <property type="term" value="F:methyltransferase activity"/>
    <property type="evidence" value="ECO:0007669"/>
    <property type="project" value="UniProtKB-KW"/>
</dbReference>
<dbReference type="InterPro" id="IPR014032">
    <property type="entry name" value="Peptidase_A24A_bac"/>
</dbReference>
<evidence type="ECO:0000313" key="13">
    <source>
        <dbReference type="EMBL" id="TEA27948.1"/>
    </source>
</evidence>
<dbReference type="PANTHER" id="PTHR30487">
    <property type="entry name" value="TYPE 4 PREPILIN-LIKE PROTEINS LEADER PEPTIDE-PROCESSING ENZYME"/>
    <property type="match status" value="1"/>
</dbReference>
<comment type="function">
    <text evidence="9">Plays an essential role in type IV pili and type II pseudopili formation by proteolytically removing the leader sequence from substrate proteins and subsequently monomethylating the alpha-amino group of the newly exposed N-terminal phenylalanine.</text>
</comment>
<feature type="transmembrane region" description="Helical" evidence="10">
    <location>
        <begin position="127"/>
        <end position="145"/>
    </location>
</feature>
<dbReference type="GO" id="GO:0006465">
    <property type="term" value="P:signal peptide processing"/>
    <property type="evidence" value="ECO:0007669"/>
    <property type="project" value="TreeGrafter"/>
</dbReference>
<evidence type="ECO:0000256" key="4">
    <source>
        <dbReference type="ARBA" id="ARBA00022519"/>
    </source>
</evidence>
<evidence type="ECO:0000259" key="11">
    <source>
        <dbReference type="Pfam" id="PF01478"/>
    </source>
</evidence>
<dbReference type="Gene3D" id="1.20.120.1220">
    <property type="match status" value="1"/>
</dbReference>
<dbReference type="InterPro" id="IPR010627">
    <property type="entry name" value="Prepilin_pept_A24_N"/>
</dbReference>
<dbReference type="GO" id="GO:0005886">
    <property type="term" value="C:plasma membrane"/>
    <property type="evidence" value="ECO:0007669"/>
    <property type="project" value="UniProtKB-SubCell"/>
</dbReference>
<dbReference type="GO" id="GO:0004190">
    <property type="term" value="F:aspartic-type endopeptidase activity"/>
    <property type="evidence" value="ECO:0007669"/>
    <property type="project" value="UniProtKB-EC"/>
</dbReference>
<name>A0AB94IEN0_9GAMM</name>
<feature type="transmembrane region" description="Helical" evidence="10">
    <location>
        <begin position="230"/>
        <end position="248"/>
    </location>
</feature>
<evidence type="ECO:0000256" key="8">
    <source>
        <dbReference type="RuleBase" id="RU003793"/>
    </source>
</evidence>
<feature type="domain" description="Prepilin peptidase A24 N-terminal" evidence="12">
    <location>
        <begin position="9"/>
        <end position="95"/>
    </location>
</feature>
<dbReference type="PRINTS" id="PR00864">
    <property type="entry name" value="PREPILNPTASE"/>
</dbReference>
<dbReference type="PANTHER" id="PTHR30487:SF0">
    <property type="entry name" value="PREPILIN LEADER PEPTIDASE_N-METHYLTRANSFERASE-RELATED"/>
    <property type="match status" value="1"/>
</dbReference>
<keyword evidence="9" id="KW-0645">Protease</keyword>
<keyword evidence="7 10" id="KW-0472">Membrane</keyword>
<dbReference type="EC" id="2.1.1.-" evidence="9"/>
<dbReference type="EMBL" id="AWGA01000012">
    <property type="protein sequence ID" value="TEA27948.1"/>
    <property type="molecule type" value="Genomic_DNA"/>
</dbReference>
<keyword evidence="5 9" id="KW-0812">Transmembrane</keyword>
<evidence type="ECO:0000259" key="12">
    <source>
        <dbReference type="Pfam" id="PF06750"/>
    </source>
</evidence>
<protein>
    <recommendedName>
        <fullName evidence="9">Prepilin leader peptidase/N-methyltransferase</fullName>
        <ecNumber evidence="9">2.1.1.-</ecNumber>
        <ecNumber evidence="9">3.4.23.43</ecNumber>
    </recommendedName>
</protein>
<organism evidence="13 14">
    <name type="scientific">Candidatus Schmidhempelia bombi str. Bimp</name>
    <dbReference type="NCBI Taxonomy" id="1387197"/>
    <lineage>
        <taxon>Bacteria</taxon>
        <taxon>Pseudomonadati</taxon>
        <taxon>Pseudomonadota</taxon>
        <taxon>Gammaproteobacteria</taxon>
        <taxon>Orbales</taxon>
        <taxon>Orbaceae</taxon>
        <taxon>Candidatus Schmidhempelia</taxon>
    </lineage>
</organism>
<proteinExistence type="inferred from homology"/>
<evidence type="ECO:0000256" key="2">
    <source>
        <dbReference type="ARBA" id="ARBA00005801"/>
    </source>
</evidence>
<comment type="catalytic activity">
    <reaction evidence="9">
        <text>Typically cleaves a -Gly-|-Phe- bond to release an N-terminal, basic peptide of 5-8 residues from type IV prepilin, and then N-methylates the new N-terminal amino group, the methyl donor being S-adenosyl-L-methionine.</text>
        <dbReference type="EC" id="3.4.23.43"/>
    </reaction>
</comment>
<feature type="domain" description="Prepilin type IV endopeptidase peptidase" evidence="11">
    <location>
        <begin position="109"/>
        <end position="218"/>
    </location>
</feature>
<dbReference type="EC" id="3.4.23.43" evidence="9"/>
<evidence type="ECO:0000256" key="5">
    <source>
        <dbReference type="ARBA" id="ARBA00022692"/>
    </source>
</evidence>
<evidence type="ECO:0000313" key="14">
    <source>
        <dbReference type="Proteomes" id="UP000506160"/>
    </source>
</evidence>
<dbReference type="InterPro" id="IPR050882">
    <property type="entry name" value="Prepilin_peptidase/N-MTase"/>
</dbReference>
<sequence length="249" mass="29002">MMELLMMTITGSCIGSFLHMLQTQFIATSPYINSLKTIGWCRSCCSTCQHPLGFKQLIPLFSWLWLRGRCYYCQTPIPISHVYFELLFACLFAFADIWFSDHYQLILFLLLSCWFYLLALYDIKFFLLPDYLTLSLLITGVLISYTDYGRINIQQAVLNSSVLFIMLLLLAYLFYYYQGYAGLGFGDIKLSAALGCWFKFDQLPLIFIISSLLALIYFTIIWYNNRKTFIKIPFGPFLLFGAWSVLLYN</sequence>
<keyword evidence="9" id="KW-0489">Methyltransferase</keyword>